<dbReference type="CDD" id="cd00214">
    <property type="entry name" value="Calpain_III"/>
    <property type="match status" value="1"/>
</dbReference>
<dbReference type="GO" id="GO:0006508">
    <property type="term" value="P:proteolysis"/>
    <property type="evidence" value="ECO:0007669"/>
    <property type="project" value="UniProtKB-KW"/>
</dbReference>
<proteinExistence type="inferred from homology"/>
<evidence type="ECO:0000256" key="2">
    <source>
        <dbReference type="ARBA" id="ARBA00022670"/>
    </source>
</evidence>
<dbReference type="WBParaSite" id="TREG1_40260.3">
    <property type="protein sequence ID" value="TREG1_40260.3"/>
    <property type="gene ID" value="TREG1_40260"/>
</dbReference>
<dbReference type="PROSITE" id="PS00139">
    <property type="entry name" value="THIOL_PROTEASE_CYS"/>
    <property type="match status" value="1"/>
</dbReference>
<dbReference type="Pfam" id="PF00648">
    <property type="entry name" value="Peptidase_C2"/>
    <property type="match status" value="1"/>
</dbReference>
<reference evidence="13" key="1">
    <citation type="submission" date="2022-06" db="EMBL/GenBank/DDBJ databases">
        <authorList>
            <person name="Berger JAMES D."/>
            <person name="Berger JAMES D."/>
        </authorList>
    </citation>
    <scope>NUCLEOTIDE SEQUENCE [LARGE SCALE GENOMIC DNA]</scope>
</reference>
<dbReference type="PRINTS" id="PR00704">
    <property type="entry name" value="CALPAIN"/>
</dbReference>
<evidence type="ECO:0000259" key="12">
    <source>
        <dbReference type="PROSITE" id="PS50222"/>
    </source>
</evidence>
<evidence type="ECO:0000256" key="4">
    <source>
        <dbReference type="ARBA" id="ARBA00022737"/>
    </source>
</evidence>
<evidence type="ECO:0000256" key="3">
    <source>
        <dbReference type="ARBA" id="ARBA00022723"/>
    </source>
</evidence>
<dbReference type="CDD" id="cd00044">
    <property type="entry name" value="CysPc"/>
    <property type="match status" value="1"/>
</dbReference>
<dbReference type="PANTHER" id="PTHR10183:SF433">
    <property type="entry name" value="CALPAIN-A-RELATED"/>
    <property type="match status" value="1"/>
</dbReference>
<dbReference type="InterPro" id="IPR033883">
    <property type="entry name" value="C2_III"/>
</dbReference>
<dbReference type="SMART" id="SM00230">
    <property type="entry name" value="CysPc"/>
    <property type="match status" value="1"/>
</dbReference>
<evidence type="ECO:0000259" key="11">
    <source>
        <dbReference type="PROSITE" id="PS50203"/>
    </source>
</evidence>
<evidence type="ECO:0000256" key="6">
    <source>
        <dbReference type="ARBA" id="ARBA00022807"/>
    </source>
</evidence>
<evidence type="ECO:0000256" key="5">
    <source>
        <dbReference type="ARBA" id="ARBA00022801"/>
    </source>
</evidence>
<evidence type="ECO:0000313" key="14">
    <source>
        <dbReference type="WBParaSite" id="TREG1_40260.3"/>
    </source>
</evidence>
<evidence type="ECO:0000256" key="9">
    <source>
        <dbReference type="PROSITE-ProRule" id="PRU00239"/>
    </source>
</evidence>
<evidence type="ECO:0000256" key="8">
    <source>
        <dbReference type="PIRSR" id="PIRSR622684-1"/>
    </source>
</evidence>
<dbReference type="InterPro" id="IPR011992">
    <property type="entry name" value="EF-hand-dom_pair"/>
</dbReference>
<keyword evidence="13" id="KW-1185">Reference proteome</keyword>
<accession>A0AA85JSV3</accession>
<keyword evidence="6 9" id="KW-0788">Thiol protease</keyword>
<dbReference type="InterPro" id="IPR022684">
    <property type="entry name" value="Calpain_cysteine_protease"/>
</dbReference>
<protein>
    <recommendedName>
        <fullName evidence="15">Calpain catalytic domain-containing protein</fullName>
    </recommendedName>
</protein>
<feature type="active site" evidence="8 9">
    <location>
        <position position="328"/>
    </location>
</feature>
<dbReference type="InterPro" id="IPR022682">
    <property type="entry name" value="Calpain_domain_III"/>
</dbReference>
<dbReference type="GO" id="GO:0004198">
    <property type="term" value="F:calcium-dependent cysteine-type endopeptidase activity"/>
    <property type="evidence" value="ECO:0007669"/>
    <property type="project" value="InterPro"/>
</dbReference>
<dbReference type="Gene3D" id="2.60.120.380">
    <property type="match status" value="1"/>
</dbReference>
<sequence>MYPYRYSSSSSSASSEEEDYDVYAPDDSDSGRINHPSKREIDPRSGKVINISRETPEDYLEVLKPVKGPKRMEFNPDLPKTLTPKGYAKLKLVMSVTSKQYETLVRRLKAERTLWEDPDFPAANSSIGNLQGVTDRVEWKRPHEINPKATFFSAGASRFDVKQGALGDCWLLAVVASIAGYPQLFEHVVPKDQTLQGPDYVGVLRFRFWRFGQWVEVHIDDRLPVSRGSNKLVFMHSNDPTEFWSALLEKAYAKLNGCYAHLSGGLQSEAMEDLTGGICQSIELKESERPADLLIQMKVYSQQCCLMGCSIDSGVMEQKLDNGLIGGHAYSITGVYPVRFGGGTQWLVRLRNPWGDSHEWRGAWSDRSREWREISDEDKKALRLEFREDGEFWMSYEDFVSSFSRIEVCHLGLESLEHDQNFRGKRRLDEAIFAGQWQRNVNAGGCINNRLTYWTNPQFRITVEDPDPDDNDEKCTVIVGLMQKDVRRKIGAAFQALGFMVYNAPEDQSTLLTRAQLLTKTPIAKSQFINIREVTAHFRVPPGSYIIIPSTFEPNIESNFVLRVFSQVPIQQEELDEDNTNQGLPEDVIEALKLEDTILNEDEEIERKFLAIRDNKTLAIDALKMGELLNGSSLQDIPNFKGFNKELCRSMVASVDNNLTGLVELNEFMNLWVQAKGWKNIFLKHDIDQSGYFNAYELREALNDAGYHVSNRLFNAIVHRYQEPGTDRISFEDFMLCMVRLKTSFETAEAHPKNLEGTSLFNNEDYLRFAVYI</sequence>
<dbReference type="Gene3D" id="1.10.238.10">
    <property type="entry name" value="EF-hand"/>
    <property type="match status" value="1"/>
</dbReference>
<name>A0AA85JSV3_TRIRE</name>
<feature type="compositionally biased region" description="Acidic residues" evidence="10">
    <location>
        <begin position="15"/>
        <end position="28"/>
    </location>
</feature>
<dbReference type="PANTHER" id="PTHR10183">
    <property type="entry name" value="CALPAIN"/>
    <property type="match status" value="1"/>
</dbReference>
<dbReference type="GO" id="GO:0005737">
    <property type="term" value="C:cytoplasm"/>
    <property type="evidence" value="ECO:0007669"/>
    <property type="project" value="TreeGrafter"/>
</dbReference>
<evidence type="ECO:0000256" key="10">
    <source>
        <dbReference type="SAM" id="MobiDB-lite"/>
    </source>
</evidence>
<keyword evidence="5 9" id="KW-0378">Hydrolase</keyword>
<dbReference type="Gene3D" id="3.90.70.10">
    <property type="entry name" value="Cysteine proteinases"/>
    <property type="match status" value="1"/>
</dbReference>
<dbReference type="SUPFAM" id="SSF54001">
    <property type="entry name" value="Cysteine proteinases"/>
    <property type="match status" value="1"/>
</dbReference>
<evidence type="ECO:0000256" key="7">
    <source>
        <dbReference type="ARBA" id="ARBA00022837"/>
    </source>
</evidence>
<dbReference type="Proteomes" id="UP000050795">
    <property type="component" value="Unassembled WGS sequence"/>
</dbReference>
<keyword evidence="2 9" id="KW-0645">Protease</keyword>
<keyword evidence="3" id="KW-0479">Metal-binding</keyword>
<feature type="domain" description="EF-hand" evidence="12">
    <location>
        <begin position="673"/>
        <end position="708"/>
    </location>
</feature>
<dbReference type="FunFam" id="2.60.120.380:FF:000001">
    <property type="entry name" value="Calpain-1 catalytic subunit"/>
    <property type="match status" value="1"/>
</dbReference>
<keyword evidence="4" id="KW-0677">Repeat</keyword>
<dbReference type="InterPro" id="IPR038765">
    <property type="entry name" value="Papain-like_cys_pep_sf"/>
</dbReference>
<dbReference type="CDD" id="cd16182">
    <property type="entry name" value="EFh_PEF_Group_II_CAPN_like"/>
    <property type="match status" value="1"/>
</dbReference>
<evidence type="ECO:0000256" key="1">
    <source>
        <dbReference type="ARBA" id="ARBA00007623"/>
    </source>
</evidence>
<dbReference type="AlphaFoldDB" id="A0AA85JSV3"/>
<dbReference type="InterPro" id="IPR002048">
    <property type="entry name" value="EF_hand_dom"/>
</dbReference>
<feature type="active site" evidence="8 9">
    <location>
        <position position="169"/>
    </location>
</feature>
<dbReference type="PROSITE" id="PS50203">
    <property type="entry name" value="CALPAIN_CAT"/>
    <property type="match status" value="1"/>
</dbReference>
<keyword evidence="7" id="KW-0106">Calcium</keyword>
<dbReference type="GO" id="GO:0005509">
    <property type="term" value="F:calcium ion binding"/>
    <property type="evidence" value="ECO:0007669"/>
    <property type="project" value="InterPro"/>
</dbReference>
<feature type="active site" evidence="8 9">
    <location>
        <position position="352"/>
    </location>
</feature>
<organism evidence="13 14">
    <name type="scientific">Trichobilharzia regenti</name>
    <name type="common">Nasal bird schistosome</name>
    <dbReference type="NCBI Taxonomy" id="157069"/>
    <lineage>
        <taxon>Eukaryota</taxon>
        <taxon>Metazoa</taxon>
        <taxon>Spiralia</taxon>
        <taxon>Lophotrochozoa</taxon>
        <taxon>Platyhelminthes</taxon>
        <taxon>Trematoda</taxon>
        <taxon>Digenea</taxon>
        <taxon>Strigeidida</taxon>
        <taxon>Schistosomatoidea</taxon>
        <taxon>Schistosomatidae</taxon>
        <taxon>Trichobilharzia</taxon>
    </lineage>
</organism>
<evidence type="ECO:0000313" key="13">
    <source>
        <dbReference type="Proteomes" id="UP000050795"/>
    </source>
</evidence>
<dbReference type="SUPFAM" id="SSF47473">
    <property type="entry name" value="EF-hand"/>
    <property type="match status" value="1"/>
</dbReference>
<evidence type="ECO:0008006" key="15">
    <source>
        <dbReference type="Google" id="ProtNLM"/>
    </source>
</evidence>
<feature type="region of interest" description="Disordered" evidence="10">
    <location>
        <begin position="1"/>
        <end position="44"/>
    </location>
</feature>
<dbReference type="InterPro" id="IPR022683">
    <property type="entry name" value="Calpain_III"/>
</dbReference>
<dbReference type="PROSITE" id="PS50222">
    <property type="entry name" value="EF_HAND_2"/>
    <property type="match status" value="1"/>
</dbReference>
<feature type="compositionally biased region" description="Basic and acidic residues" evidence="10">
    <location>
        <begin position="29"/>
        <end position="44"/>
    </location>
</feature>
<dbReference type="SMART" id="SM00720">
    <property type="entry name" value="calpain_III"/>
    <property type="match status" value="1"/>
</dbReference>
<dbReference type="SUPFAM" id="SSF49758">
    <property type="entry name" value="Calpain large subunit, middle domain (domain III)"/>
    <property type="match status" value="1"/>
</dbReference>
<dbReference type="InterPro" id="IPR001300">
    <property type="entry name" value="Peptidase_C2_calpain_cat"/>
</dbReference>
<feature type="domain" description="Calpain catalytic" evidence="11">
    <location>
        <begin position="114"/>
        <end position="412"/>
    </location>
</feature>
<comment type="similarity">
    <text evidence="1">Belongs to the peptidase C2 family.</text>
</comment>
<dbReference type="InterPro" id="IPR000169">
    <property type="entry name" value="Pept_cys_AS"/>
</dbReference>
<dbReference type="InterPro" id="IPR036213">
    <property type="entry name" value="Calpain_III_sf"/>
</dbReference>
<dbReference type="FunFam" id="3.90.70.10:FF:000001">
    <property type="entry name" value="Calpain-1 catalytic subunit"/>
    <property type="match status" value="1"/>
</dbReference>
<reference evidence="14" key="2">
    <citation type="submission" date="2023-11" db="UniProtKB">
        <authorList>
            <consortium name="WormBaseParasite"/>
        </authorList>
    </citation>
    <scope>IDENTIFICATION</scope>
</reference>
<dbReference type="Pfam" id="PF01067">
    <property type="entry name" value="Calpain_III"/>
    <property type="match status" value="1"/>
</dbReference>